<dbReference type="OrthoDB" id="2193595at2759"/>
<feature type="compositionally biased region" description="Basic residues" evidence="1">
    <location>
        <begin position="203"/>
        <end position="215"/>
    </location>
</feature>
<dbReference type="InterPro" id="IPR027996">
    <property type="entry name" value="TEDC1_dom"/>
</dbReference>
<feature type="domain" description="Tubulin epsilon and delta complex protein 1" evidence="2">
    <location>
        <begin position="286"/>
        <end position="457"/>
    </location>
</feature>
<protein>
    <submittedName>
        <fullName evidence="3">Tubulin epsilon and delta complex 1</fullName>
    </submittedName>
</protein>
<sequence>MRAEPPRLWPEGGPAAQDTGGGEEPPTGSRREEPRSRAAGPGCARCPDGRRALHPRPWAGRPAGGGRGRGGRGGSRPCPRVPQAARRLPRPGRRPRHRRRGCPPPRPAPRRRCARPDPGRGRGRGRGGAGRGRRAGRPGCAGASGASGPGPAALRSRALALRAPLGAGGAVAASGLQGAGPAEPPTRIGRCGAGSASAGGRGRWGRVRAAPHRPPRTPGPRGRHGAAAPGGAGAGGRGRGPAGRHRRAQPDAARRAQPRDLPPRQVRPSGGEAQVRLVKRALRSQGYPRRALAQLPEDGARGSRELLLALAWLLARGPLLERLLGRTRVRLGDEVALCQGEAPASPGPPAACGGADGPVDIRHLQWLMGKLRLQWRNLMTSQQEQCALLGKIHSYTRGCHSDRSLGHLSVAETEMLRDPEGGRQLLRRLESENARLEAALAWRRRELVFWQWMDTVLGACPLEAAQPPFLPRIPESGADQLEMVAQQLQALHEELQGAVEPRRAAWEARVGGSGSEWSALQRATQEAVGQELAALRRAWEEGGAPAQPHGPCRLVKSDARASGGPGLRAAEVIGALRSREACLEAVLRQLQSQCRQELAQLAAALPGLIWILPPGH</sequence>
<feature type="compositionally biased region" description="Gly residues" evidence="1">
    <location>
        <begin position="228"/>
        <end position="241"/>
    </location>
</feature>
<feature type="compositionally biased region" description="Low complexity" evidence="1">
    <location>
        <begin position="137"/>
        <end position="152"/>
    </location>
</feature>
<gene>
    <name evidence="3" type="primary">TEDC1</name>
</gene>
<dbReference type="Proteomes" id="UP000002254">
    <property type="component" value="Chromosome 8"/>
</dbReference>
<dbReference type="InterPro" id="IPR043535">
    <property type="entry name" value="TEDC1"/>
</dbReference>
<feature type="region of interest" description="Disordered" evidence="1">
    <location>
        <begin position="1"/>
        <end position="152"/>
    </location>
</feature>
<dbReference type="PANTHER" id="PTHR35076">
    <property type="entry name" value="TUBULIN EPSILON AND DELTA COMPLEX PROTEIN 1"/>
    <property type="match status" value="1"/>
</dbReference>
<feature type="compositionally biased region" description="Low complexity" evidence="1">
    <location>
        <begin position="171"/>
        <end position="180"/>
    </location>
</feature>
<feature type="region of interest" description="Disordered" evidence="1">
    <location>
        <begin position="171"/>
        <end position="273"/>
    </location>
</feature>
<feature type="compositionally biased region" description="Basic and acidic residues" evidence="1">
    <location>
        <begin position="248"/>
        <end position="262"/>
    </location>
</feature>
<name>A0A8P0PFG5_CANLF</name>
<dbReference type="PANTHER" id="PTHR35076:SF1">
    <property type="entry name" value="TUBULIN EPSILON AND DELTA COMPLEX PROTEIN 1"/>
    <property type="match status" value="1"/>
</dbReference>
<evidence type="ECO:0000259" key="2">
    <source>
        <dbReference type="Pfam" id="PF14970"/>
    </source>
</evidence>
<proteinExistence type="predicted"/>
<dbReference type="Pfam" id="PF14970">
    <property type="entry name" value="TEDC1"/>
    <property type="match status" value="1"/>
</dbReference>
<evidence type="ECO:0000256" key="1">
    <source>
        <dbReference type="SAM" id="MobiDB-lite"/>
    </source>
</evidence>
<organism evidence="3 4">
    <name type="scientific">Canis lupus familiaris</name>
    <name type="common">Dog</name>
    <name type="synonym">Canis familiaris</name>
    <dbReference type="NCBI Taxonomy" id="9615"/>
    <lineage>
        <taxon>Eukaryota</taxon>
        <taxon>Metazoa</taxon>
        <taxon>Chordata</taxon>
        <taxon>Craniata</taxon>
        <taxon>Vertebrata</taxon>
        <taxon>Euteleostomi</taxon>
        <taxon>Mammalia</taxon>
        <taxon>Eutheria</taxon>
        <taxon>Laurasiatheria</taxon>
        <taxon>Carnivora</taxon>
        <taxon>Caniformia</taxon>
        <taxon>Canidae</taxon>
        <taxon>Canis</taxon>
    </lineage>
</organism>
<accession>A0A8P0PFG5</accession>
<feature type="compositionally biased region" description="Basic residues" evidence="1">
    <location>
        <begin position="121"/>
        <end position="136"/>
    </location>
</feature>
<evidence type="ECO:0000313" key="4">
    <source>
        <dbReference type="Proteomes" id="UP000002254"/>
    </source>
</evidence>
<dbReference type="AlphaFoldDB" id="A0A8P0PFG5"/>
<feature type="compositionally biased region" description="Gly residues" evidence="1">
    <location>
        <begin position="62"/>
        <end position="74"/>
    </location>
</feature>
<dbReference type="Ensembl" id="ENSCAFT00000098025.1">
    <property type="protein sequence ID" value="ENSCAFP00000066981.1"/>
    <property type="gene ID" value="ENSCAFG00000018445.5"/>
</dbReference>
<feature type="compositionally biased region" description="Basic residues" evidence="1">
    <location>
        <begin position="87"/>
        <end position="101"/>
    </location>
</feature>
<reference evidence="3 4" key="1">
    <citation type="journal article" date="2005" name="Nature">
        <title>Genome sequence, comparative analysis and haplotype structure of the domestic dog.</title>
        <authorList>
            <consortium name="Broad Sequencing Platform"/>
            <person name="Lindblad-Toh K."/>
            <person name="Wade C.M."/>
            <person name="Mikkelsen T.S."/>
            <person name="Karlsson E.K."/>
            <person name="Jaffe D.B."/>
            <person name="Kamal M."/>
            <person name="Clamp M."/>
            <person name="Chang J.L."/>
            <person name="Kulbokas E.J. III"/>
            <person name="Zody M.C."/>
            <person name="Mauceli E."/>
            <person name="Xie X."/>
            <person name="Breen M."/>
            <person name="Wayne R.K."/>
            <person name="Ostrander E.A."/>
            <person name="Ponting C.P."/>
            <person name="Galibert F."/>
            <person name="Smith D.R."/>
            <person name="DeJong P.J."/>
            <person name="Kirkness E."/>
            <person name="Alvarez P."/>
            <person name="Biagi T."/>
            <person name="Brockman W."/>
            <person name="Butler J."/>
            <person name="Chin C.W."/>
            <person name="Cook A."/>
            <person name="Cuff J."/>
            <person name="Daly M.J."/>
            <person name="DeCaprio D."/>
            <person name="Gnerre S."/>
            <person name="Grabherr M."/>
            <person name="Kellis M."/>
            <person name="Kleber M."/>
            <person name="Bardeleben C."/>
            <person name="Goodstadt L."/>
            <person name="Heger A."/>
            <person name="Hitte C."/>
            <person name="Kim L."/>
            <person name="Koepfli K.P."/>
            <person name="Parker H.G."/>
            <person name="Pollinger J.P."/>
            <person name="Searle S.M."/>
            <person name="Sutter N.B."/>
            <person name="Thomas R."/>
            <person name="Webber C."/>
            <person name="Baldwin J."/>
            <person name="Abebe A."/>
            <person name="Abouelleil A."/>
            <person name="Aftuck L."/>
            <person name="Ait-Zahra M."/>
            <person name="Aldredge T."/>
            <person name="Allen N."/>
            <person name="An P."/>
            <person name="Anderson S."/>
            <person name="Antoine C."/>
            <person name="Arachchi H."/>
            <person name="Aslam A."/>
            <person name="Ayotte L."/>
            <person name="Bachantsang P."/>
            <person name="Barry A."/>
            <person name="Bayul T."/>
            <person name="Benamara M."/>
            <person name="Berlin A."/>
            <person name="Bessette D."/>
            <person name="Blitshteyn B."/>
            <person name="Bloom T."/>
            <person name="Blye J."/>
            <person name="Boguslavskiy L."/>
            <person name="Bonnet C."/>
            <person name="Boukhgalter B."/>
            <person name="Brown A."/>
            <person name="Cahill P."/>
            <person name="Calixte N."/>
            <person name="Camarata J."/>
            <person name="Cheshatsang Y."/>
            <person name="Chu J."/>
            <person name="Citroen M."/>
            <person name="Collymore A."/>
            <person name="Cooke P."/>
            <person name="Dawoe T."/>
            <person name="Daza R."/>
            <person name="Decktor K."/>
            <person name="DeGray S."/>
            <person name="Dhargay N."/>
            <person name="Dooley K."/>
            <person name="Dooley K."/>
            <person name="Dorje P."/>
            <person name="Dorjee K."/>
            <person name="Dorris L."/>
            <person name="Duffey N."/>
            <person name="Dupes A."/>
            <person name="Egbiremolen O."/>
            <person name="Elong R."/>
            <person name="Falk J."/>
            <person name="Farina A."/>
            <person name="Faro S."/>
            <person name="Ferguson D."/>
            <person name="Ferreira P."/>
            <person name="Fisher S."/>
            <person name="FitzGerald M."/>
            <person name="Foley K."/>
            <person name="Foley C."/>
            <person name="Franke A."/>
            <person name="Friedrich D."/>
            <person name="Gage D."/>
            <person name="Garber M."/>
            <person name="Gearin G."/>
            <person name="Giannoukos G."/>
            <person name="Goode T."/>
            <person name="Goyette A."/>
            <person name="Graham J."/>
            <person name="Grandbois E."/>
            <person name="Gyaltsen K."/>
            <person name="Hafez N."/>
            <person name="Hagopian D."/>
            <person name="Hagos B."/>
            <person name="Hall J."/>
            <person name="Healy C."/>
            <person name="Hegarty R."/>
            <person name="Honan T."/>
            <person name="Horn A."/>
            <person name="Houde N."/>
            <person name="Hughes L."/>
            <person name="Hunnicutt L."/>
            <person name="Husby M."/>
            <person name="Jester B."/>
            <person name="Jones C."/>
            <person name="Kamat A."/>
            <person name="Kanga B."/>
            <person name="Kells C."/>
            <person name="Khazanovich D."/>
            <person name="Kieu A.C."/>
            <person name="Kisner P."/>
            <person name="Kumar M."/>
            <person name="Lance K."/>
            <person name="Landers T."/>
            <person name="Lara M."/>
            <person name="Lee W."/>
            <person name="Leger J.P."/>
            <person name="Lennon N."/>
            <person name="Leuper L."/>
            <person name="LeVine S."/>
            <person name="Liu J."/>
            <person name="Liu X."/>
            <person name="Lokyitsang Y."/>
            <person name="Lokyitsang T."/>
            <person name="Lui A."/>
            <person name="Macdonald J."/>
            <person name="Major J."/>
            <person name="Marabella R."/>
            <person name="Maru K."/>
            <person name="Matthews C."/>
            <person name="McDonough S."/>
            <person name="Mehta T."/>
            <person name="Meldrim J."/>
            <person name="Melnikov A."/>
            <person name="Meneus L."/>
            <person name="Mihalev A."/>
            <person name="Mihova T."/>
            <person name="Miller K."/>
            <person name="Mittelman R."/>
            <person name="Mlenga V."/>
            <person name="Mulrain L."/>
            <person name="Munson G."/>
            <person name="Navidi A."/>
            <person name="Naylor J."/>
            <person name="Nguyen T."/>
            <person name="Nguyen N."/>
            <person name="Nguyen C."/>
            <person name="Nguyen T."/>
            <person name="Nicol R."/>
            <person name="Norbu N."/>
            <person name="Norbu C."/>
            <person name="Novod N."/>
            <person name="Nyima T."/>
            <person name="Olandt P."/>
            <person name="O'Neill B."/>
            <person name="O'Neill K."/>
            <person name="Osman S."/>
            <person name="Oyono L."/>
            <person name="Patti C."/>
            <person name="Perrin D."/>
            <person name="Phunkhang P."/>
            <person name="Pierre F."/>
            <person name="Priest M."/>
            <person name="Rachupka A."/>
            <person name="Raghuraman S."/>
            <person name="Rameau R."/>
            <person name="Ray V."/>
            <person name="Raymond C."/>
            <person name="Rege F."/>
            <person name="Rise C."/>
            <person name="Rogers J."/>
            <person name="Rogov P."/>
            <person name="Sahalie J."/>
            <person name="Settipalli S."/>
            <person name="Sharpe T."/>
            <person name="Shea T."/>
            <person name="Sheehan M."/>
            <person name="Sherpa N."/>
            <person name="Shi J."/>
            <person name="Shih D."/>
            <person name="Sloan J."/>
            <person name="Smith C."/>
            <person name="Sparrow T."/>
            <person name="Stalker J."/>
            <person name="Stange-Thomann N."/>
            <person name="Stavropoulos S."/>
            <person name="Stone C."/>
            <person name="Stone S."/>
            <person name="Sykes S."/>
            <person name="Tchuinga P."/>
            <person name="Tenzing P."/>
            <person name="Tesfaye S."/>
            <person name="Thoulutsang D."/>
            <person name="Thoulutsang Y."/>
            <person name="Topham K."/>
            <person name="Topping I."/>
            <person name="Tsamla T."/>
            <person name="Vassiliev H."/>
            <person name="Venkataraman V."/>
            <person name="Vo A."/>
            <person name="Wangchuk T."/>
            <person name="Wangdi T."/>
            <person name="Weiand M."/>
            <person name="Wilkinson J."/>
            <person name="Wilson A."/>
            <person name="Yadav S."/>
            <person name="Yang S."/>
            <person name="Yang X."/>
            <person name="Young G."/>
            <person name="Yu Q."/>
            <person name="Zainoun J."/>
            <person name="Zembek L."/>
            <person name="Zimmer A."/>
            <person name="Lander E.S."/>
        </authorList>
    </citation>
    <scope>NUCLEOTIDE SEQUENCE [LARGE SCALE GENOMIC DNA]</scope>
    <source>
        <strain evidence="3">Boxer</strain>
    </source>
</reference>
<reference evidence="3" key="2">
    <citation type="submission" date="2025-08" db="UniProtKB">
        <authorList>
            <consortium name="Ensembl"/>
        </authorList>
    </citation>
    <scope>IDENTIFICATION</scope>
</reference>
<evidence type="ECO:0000313" key="3">
    <source>
        <dbReference type="Ensembl" id="ENSCAFP00000066981.1"/>
    </source>
</evidence>